<evidence type="ECO:0000256" key="2">
    <source>
        <dbReference type="SAM" id="Phobius"/>
    </source>
</evidence>
<evidence type="ECO:0000313" key="3">
    <source>
        <dbReference type="EMBL" id="AKM09072.1"/>
    </source>
</evidence>
<keyword evidence="2" id="KW-0472">Membrane</keyword>
<gene>
    <name evidence="3" type="ORF">AB433_02385</name>
</gene>
<reference evidence="3 4" key="1">
    <citation type="submission" date="2015-06" db="EMBL/GenBank/DDBJ databases">
        <authorList>
            <person name="Zeng Y."/>
            <person name="Huang Y."/>
        </authorList>
    </citation>
    <scope>NUCLEOTIDE SEQUENCE [LARGE SCALE GENOMIC DNA]</scope>
    <source>
        <strain evidence="3 4">PQ-2</strain>
    </source>
</reference>
<dbReference type="STRING" id="1348774.AB433_02385"/>
<dbReference type="AlphaFoldDB" id="A0A0G3XD40"/>
<dbReference type="InterPro" id="IPR002053">
    <property type="entry name" value="Glyco_hydro_25"/>
</dbReference>
<dbReference type="GO" id="GO:0009253">
    <property type="term" value="P:peptidoglycan catabolic process"/>
    <property type="evidence" value="ECO:0007669"/>
    <property type="project" value="InterPro"/>
</dbReference>
<feature type="transmembrane region" description="Helical" evidence="2">
    <location>
        <begin position="12"/>
        <end position="28"/>
    </location>
</feature>
<dbReference type="InterPro" id="IPR017853">
    <property type="entry name" value="GH"/>
</dbReference>
<organism evidence="3 4">
    <name type="scientific">Croceicoccus naphthovorans</name>
    <dbReference type="NCBI Taxonomy" id="1348774"/>
    <lineage>
        <taxon>Bacteria</taxon>
        <taxon>Pseudomonadati</taxon>
        <taxon>Pseudomonadota</taxon>
        <taxon>Alphaproteobacteria</taxon>
        <taxon>Sphingomonadales</taxon>
        <taxon>Erythrobacteraceae</taxon>
        <taxon>Croceicoccus</taxon>
    </lineage>
</organism>
<dbReference type="CDD" id="cd00599">
    <property type="entry name" value="GH25_muramidase"/>
    <property type="match status" value="1"/>
</dbReference>
<dbReference type="Pfam" id="PF01183">
    <property type="entry name" value="Glyco_hydro_25"/>
    <property type="match status" value="1"/>
</dbReference>
<comment type="similarity">
    <text evidence="1">Belongs to the glycosyl hydrolase 25 family.</text>
</comment>
<dbReference type="RefSeq" id="WP_047819766.1">
    <property type="nucleotide sequence ID" value="NZ_CP011770.1"/>
</dbReference>
<dbReference type="GO" id="GO:0003796">
    <property type="term" value="F:lysozyme activity"/>
    <property type="evidence" value="ECO:0007669"/>
    <property type="project" value="InterPro"/>
</dbReference>
<keyword evidence="2" id="KW-1133">Transmembrane helix</keyword>
<dbReference type="GO" id="GO:0016998">
    <property type="term" value="P:cell wall macromolecule catabolic process"/>
    <property type="evidence" value="ECO:0007669"/>
    <property type="project" value="InterPro"/>
</dbReference>
<evidence type="ECO:0008006" key="5">
    <source>
        <dbReference type="Google" id="ProtNLM"/>
    </source>
</evidence>
<protein>
    <recommendedName>
        <fullName evidence="5">Lysozyme</fullName>
    </recommendedName>
</protein>
<keyword evidence="4" id="KW-1185">Reference proteome</keyword>
<dbReference type="PATRIC" id="fig|1348774.3.peg.500"/>
<keyword evidence="2" id="KW-0812">Transmembrane</keyword>
<dbReference type="EMBL" id="CP011770">
    <property type="protein sequence ID" value="AKM09072.1"/>
    <property type="molecule type" value="Genomic_DNA"/>
</dbReference>
<proteinExistence type="inferred from homology"/>
<evidence type="ECO:0000313" key="4">
    <source>
        <dbReference type="Proteomes" id="UP000035287"/>
    </source>
</evidence>
<dbReference type="Gene3D" id="3.20.20.80">
    <property type="entry name" value="Glycosidases"/>
    <property type="match status" value="1"/>
</dbReference>
<dbReference type="Proteomes" id="UP000035287">
    <property type="component" value="Chromosome"/>
</dbReference>
<evidence type="ECO:0000256" key="1">
    <source>
        <dbReference type="ARBA" id="ARBA00010646"/>
    </source>
</evidence>
<dbReference type="PROSITE" id="PS51904">
    <property type="entry name" value="GLYCOSYL_HYDROL_F25_2"/>
    <property type="match status" value="1"/>
</dbReference>
<sequence>MPRIRLARPRLWLVFAAVVLAIVGTIWWKQAHWTPDVADYPLQGAWLSDGDVKVVPALPELGARFVYVTASLGAKGQNADFSATVEAARQAGLQAGAVHIYDPCRRADEQSANFVTLVARDADLLPPAVYLDKSGEDCPRRVRPAEVESELVVFLNQIESHAGMRAILAPSERFEEEYHFGSRAERELWLTRNWIAPGYAGRPWALWTANTDLRTGVVGGSVAWVVARP</sequence>
<dbReference type="KEGG" id="cna:AB433_02385"/>
<name>A0A0G3XD40_9SPHN</name>
<accession>A0A0G3XD40</accession>
<dbReference type="SUPFAM" id="SSF51445">
    <property type="entry name" value="(Trans)glycosidases"/>
    <property type="match status" value="1"/>
</dbReference>